<gene>
    <name evidence="2" type="ORF">ADUPG1_010832</name>
</gene>
<name>A0ABQ5JXH2_9EUKA</name>
<keyword evidence="3" id="KW-1185">Reference proteome</keyword>
<feature type="non-terminal residue" evidence="2">
    <location>
        <position position="487"/>
    </location>
</feature>
<feature type="region of interest" description="Disordered" evidence="1">
    <location>
        <begin position="400"/>
        <end position="487"/>
    </location>
</feature>
<sequence length="487" mass="55737">MEEEYPIIFSSSEEVYSLLTVDDAFDEALGRSLQTFCGFAPLPGESYEEDHGIGYAHRMTLITNNKEEAQIFEGRKDNSGKSVFIMAFDAEAKCFKASPINLAYKVDKVRVKRGARYSYAEYYKDFQELKKLIRNEKLLRELRDGDPQTEELASFQQIRRAREKKMKEEDDIEKRRVLAEMKARQATSSRKNYDKDEEERETGVTFGVRDVSSEFISKVVVGSQSSNFLQIAEDTEELKAAREEMEAEVGYEFSPEMYGRAGIDIRDVPAVLDFLKYLADTDEEQRSSIISGLKDDDLRHFKTMSSAFRQASLSRRVRDTEGANDEFVDAETIKTKDDFTVQDKFDIVGYGSAFDEADQDNKLSIDMSEQTNMGMSVVETMAEEDAIEDVLAEDKALEDARRQEELDEAQDNKDADVDEEEEDRREKDEEESDEDDDSLALASGKRRSRKEEEKEGEEVYTSMVDSSGRVIKRHAAPIMAQHAHRTK</sequence>
<organism evidence="2 3">
    <name type="scientific">Aduncisulcus paluster</name>
    <dbReference type="NCBI Taxonomy" id="2918883"/>
    <lineage>
        <taxon>Eukaryota</taxon>
        <taxon>Metamonada</taxon>
        <taxon>Carpediemonas-like organisms</taxon>
        <taxon>Aduncisulcus</taxon>
    </lineage>
</organism>
<proteinExistence type="predicted"/>
<dbReference type="Proteomes" id="UP001057375">
    <property type="component" value="Unassembled WGS sequence"/>
</dbReference>
<evidence type="ECO:0000313" key="2">
    <source>
        <dbReference type="EMBL" id="GKT16004.1"/>
    </source>
</evidence>
<reference evidence="2" key="1">
    <citation type="submission" date="2022-03" db="EMBL/GenBank/DDBJ databases">
        <title>Draft genome sequence of Aduncisulcus paluster, a free-living microaerophilic Fornicata.</title>
        <authorList>
            <person name="Yuyama I."/>
            <person name="Kume K."/>
            <person name="Tamura T."/>
            <person name="Inagaki Y."/>
            <person name="Hashimoto T."/>
        </authorList>
    </citation>
    <scope>NUCLEOTIDE SEQUENCE</scope>
    <source>
        <strain evidence="2">NY0171</strain>
    </source>
</reference>
<evidence type="ECO:0000256" key="1">
    <source>
        <dbReference type="SAM" id="MobiDB-lite"/>
    </source>
</evidence>
<feature type="compositionally biased region" description="Acidic residues" evidence="1">
    <location>
        <begin position="416"/>
        <end position="438"/>
    </location>
</feature>
<accession>A0ABQ5JXH2</accession>
<protein>
    <submittedName>
        <fullName evidence="2">Uncharacterized protein</fullName>
    </submittedName>
</protein>
<dbReference type="EMBL" id="BQXS01011721">
    <property type="protein sequence ID" value="GKT16004.1"/>
    <property type="molecule type" value="Genomic_DNA"/>
</dbReference>
<evidence type="ECO:0000313" key="3">
    <source>
        <dbReference type="Proteomes" id="UP001057375"/>
    </source>
</evidence>
<comment type="caution">
    <text evidence="2">The sequence shown here is derived from an EMBL/GenBank/DDBJ whole genome shotgun (WGS) entry which is preliminary data.</text>
</comment>
<feature type="compositionally biased region" description="Basic and acidic residues" evidence="1">
    <location>
        <begin position="400"/>
        <end position="415"/>
    </location>
</feature>